<feature type="domain" description="4Fe-4S ferredoxin-type" evidence="5">
    <location>
        <begin position="328"/>
        <end position="354"/>
    </location>
</feature>
<evidence type="ECO:0000256" key="2">
    <source>
        <dbReference type="ARBA" id="ARBA00023002"/>
    </source>
</evidence>
<evidence type="ECO:0000313" key="6">
    <source>
        <dbReference type="EMBL" id="BBO68975.1"/>
    </source>
</evidence>
<gene>
    <name evidence="6" type="ORF">DSCA_29050</name>
</gene>
<reference evidence="6 7" key="1">
    <citation type="submission" date="2019-11" db="EMBL/GenBank/DDBJ databases">
        <title>Comparative genomics of hydrocarbon-degrading Desulfosarcina strains.</title>
        <authorList>
            <person name="Watanabe M."/>
            <person name="Kojima H."/>
            <person name="Fukui M."/>
        </authorList>
    </citation>
    <scope>NUCLEOTIDE SEQUENCE [LARGE SCALE GENOMIC DNA]</scope>
    <source>
        <strain evidence="6 7">PL12</strain>
    </source>
</reference>
<dbReference type="InterPro" id="IPR017900">
    <property type="entry name" value="4Fe4S_Fe_S_CS"/>
</dbReference>
<proteinExistence type="predicted"/>
<evidence type="ECO:0000313" key="7">
    <source>
        <dbReference type="Proteomes" id="UP000427906"/>
    </source>
</evidence>
<protein>
    <recommendedName>
        <fullName evidence="5">4Fe-4S ferredoxin-type domain-containing protein</fullName>
    </recommendedName>
</protein>
<dbReference type="GO" id="GO:0046872">
    <property type="term" value="F:metal ion binding"/>
    <property type="evidence" value="ECO:0007669"/>
    <property type="project" value="UniProtKB-KW"/>
</dbReference>
<feature type="domain" description="4Fe-4S ferredoxin-type" evidence="5">
    <location>
        <begin position="356"/>
        <end position="385"/>
    </location>
</feature>
<evidence type="ECO:0000256" key="4">
    <source>
        <dbReference type="ARBA" id="ARBA00023014"/>
    </source>
</evidence>
<name>A0A5K7YKQ0_9BACT</name>
<keyword evidence="4" id="KW-0411">Iron-sulfur</keyword>
<accession>A0A5K7YKQ0</accession>
<evidence type="ECO:0000256" key="3">
    <source>
        <dbReference type="ARBA" id="ARBA00023004"/>
    </source>
</evidence>
<evidence type="ECO:0000259" key="5">
    <source>
        <dbReference type="PROSITE" id="PS51379"/>
    </source>
</evidence>
<sequence length="535" mass="57428">MAEKTTSAIRNPASPPQEVIIFGSGVCAQKIARNLCGHGISACLASGADAPPLRGQGVGAQWLRGVELTACRGFAGNFELKLRQRETFLYRKAPAIVLAEDPHHAPAYAPYGLKPGSRVMSISQLEETRGDLPAADRPGGGTRVAFFCGWENDSHPAVARRMLAACLQLQQHSRTSTYFMTGNLKVAARGAEGLVEAAKRSGTIFLKFTRRFPTVQTLADGHFKIDCPDELTRAPFQLETDRIVVDETIGPHPRLEELARRLEIRQDGIGFAQSDNVRRLSNATNRRGIFTAGGSRGALSADEQMADADQVALNVLAFLKDLGADTLPGMEIHRGRCARCLTCHRLCPHKAIEIGPHMSVVSAACQRCGICMAGCPARAIHMEGVQIGAKIKNCIRKPTRSSGEKGDHLQVMVFGCARSTGQARALARLSGQPLPSGVRFVEVPCGGCISSRHLLTAFEAGARGVMLCTCHTDNCQSDTGNRVARRRAQATGDQLTAAGIEGDRLYVTSVAANMGTEFVAMINGFAERIRALDAC</sequence>
<dbReference type="EMBL" id="AP021874">
    <property type="protein sequence ID" value="BBO68975.1"/>
    <property type="molecule type" value="Genomic_DNA"/>
</dbReference>
<dbReference type="GO" id="GO:0016491">
    <property type="term" value="F:oxidoreductase activity"/>
    <property type="evidence" value="ECO:0007669"/>
    <property type="project" value="UniProtKB-KW"/>
</dbReference>
<dbReference type="Pfam" id="PF02662">
    <property type="entry name" value="FlpD"/>
    <property type="match status" value="1"/>
</dbReference>
<keyword evidence="1" id="KW-0479">Metal-binding</keyword>
<dbReference type="SUPFAM" id="SSF54862">
    <property type="entry name" value="4Fe-4S ferredoxins"/>
    <property type="match status" value="1"/>
</dbReference>
<organism evidence="6 7">
    <name type="scientific">Desulfosarcina alkanivorans</name>
    <dbReference type="NCBI Taxonomy" id="571177"/>
    <lineage>
        <taxon>Bacteria</taxon>
        <taxon>Pseudomonadati</taxon>
        <taxon>Thermodesulfobacteriota</taxon>
        <taxon>Desulfobacteria</taxon>
        <taxon>Desulfobacterales</taxon>
        <taxon>Desulfosarcinaceae</taxon>
        <taxon>Desulfosarcina</taxon>
    </lineage>
</organism>
<dbReference type="InterPro" id="IPR017896">
    <property type="entry name" value="4Fe4S_Fe-S-bd"/>
</dbReference>
<keyword evidence="7" id="KW-1185">Reference proteome</keyword>
<dbReference type="InterPro" id="IPR003813">
    <property type="entry name" value="MvhD/FlpD"/>
</dbReference>
<dbReference type="AlphaFoldDB" id="A0A5K7YKQ0"/>
<keyword evidence="2" id="KW-0560">Oxidoreductase</keyword>
<dbReference type="Proteomes" id="UP000427906">
    <property type="component" value="Chromosome"/>
</dbReference>
<dbReference type="KEGG" id="dalk:DSCA_29050"/>
<dbReference type="Gene3D" id="3.30.70.20">
    <property type="match status" value="1"/>
</dbReference>
<dbReference type="OrthoDB" id="1721611at2"/>
<dbReference type="RefSeq" id="WP_155317061.1">
    <property type="nucleotide sequence ID" value="NZ_AP021874.1"/>
</dbReference>
<dbReference type="GO" id="GO:0051536">
    <property type="term" value="F:iron-sulfur cluster binding"/>
    <property type="evidence" value="ECO:0007669"/>
    <property type="project" value="UniProtKB-KW"/>
</dbReference>
<evidence type="ECO:0000256" key="1">
    <source>
        <dbReference type="ARBA" id="ARBA00022723"/>
    </source>
</evidence>
<keyword evidence="3" id="KW-0408">Iron</keyword>
<dbReference type="PROSITE" id="PS51379">
    <property type="entry name" value="4FE4S_FER_2"/>
    <property type="match status" value="2"/>
</dbReference>
<dbReference type="PROSITE" id="PS00198">
    <property type="entry name" value="4FE4S_FER_1"/>
    <property type="match status" value="1"/>
</dbReference>